<evidence type="ECO:0000256" key="10">
    <source>
        <dbReference type="ARBA" id="ARBA00048639"/>
    </source>
</evidence>
<comment type="subunit">
    <text evidence="11">Monomer.</text>
</comment>
<comment type="caution">
    <text evidence="13">The sequence shown here is derived from an EMBL/GenBank/DDBJ whole genome shotgun (WGS) entry which is preliminary data.</text>
</comment>
<protein>
    <recommendedName>
        <fullName evidence="11">Dihydroorotate dehydrogenase (quinone)</fullName>
        <ecNumber evidence="11">1.3.5.2</ecNumber>
    </recommendedName>
    <alternativeName>
        <fullName evidence="11">DHOdehase</fullName>
        <shortName evidence="11">DHOD</shortName>
        <shortName evidence="11">DHODase</shortName>
    </alternativeName>
    <alternativeName>
        <fullName evidence="11">Dihydroorotate oxidase</fullName>
    </alternativeName>
</protein>
<name>A0ABU1JVM7_9PROT</name>
<feature type="binding site" evidence="11">
    <location>
        <position position="65"/>
    </location>
    <ligand>
        <name>substrate</name>
    </ligand>
</feature>
<dbReference type="InterPro" id="IPR005720">
    <property type="entry name" value="Dihydroorotate_DH_cat"/>
</dbReference>
<feature type="binding site" evidence="11">
    <location>
        <position position="179"/>
    </location>
    <ligand>
        <name>substrate</name>
    </ligand>
</feature>
<dbReference type="CDD" id="cd04738">
    <property type="entry name" value="DHOD_2_like"/>
    <property type="match status" value="1"/>
</dbReference>
<dbReference type="PANTHER" id="PTHR48109">
    <property type="entry name" value="DIHYDROOROTATE DEHYDROGENASE (QUINONE), MITOCHONDRIAL-RELATED"/>
    <property type="match status" value="1"/>
</dbReference>
<feature type="binding site" evidence="11">
    <location>
        <begin position="110"/>
        <end position="114"/>
    </location>
    <ligand>
        <name>substrate</name>
    </ligand>
</feature>
<dbReference type="Pfam" id="PF01180">
    <property type="entry name" value="DHO_dh"/>
    <property type="match status" value="1"/>
</dbReference>
<accession>A0ABU1JVM7</accession>
<dbReference type="SUPFAM" id="SSF51395">
    <property type="entry name" value="FMN-linked oxidoreductases"/>
    <property type="match status" value="1"/>
</dbReference>
<feature type="binding site" evidence="11">
    <location>
        <begin position="244"/>
        <end position="245"/>
    </location>
    <ligand>
        <name>substrate</name>
    </ligand>
</feature>
<reference evidence="13 14" key="1">
    <citation type="submission" date="2023-07" db="EMBL/GenBank/DDBJ databases">
        <title>Sorghum-associated microbial communities from plants grown in Nebraska, USA.</title>
        <authorList>
            <person name="Schachtman D."/>
        </authorList>
    </citation>
    <scope>NUCLEOTIDE SEQUENCE [LARGE SCALE GENOMIC DNA]</scope>
    <source>
        <strain evidence="13 14">584</strain>
    </source>
</reference>
<sequence length="355" mass="36956">MSLLFSLAAPLLKALPPEAAHRATLAALRLGLGPAASDPDDPILAVTLWGRRFANPIGLAAGFDKDAEVVDPMLRLGFGFVEIGSVTPRAQPGNPRPRAFRLPQQQALINRYGFNNRGHAAAAARLETRRVNGAAAPGLLGVNVGRNKTSRDPDADYAAGIRAFARLADYLVVNISSPNTPGLRAMQSRVPLERLLAAVTAARAEETARPPILVKIAPDLTPEDLEDVAEVALAAGIDGLIVSNTTIARPGGLPPSLAGEPGGLSGQPLMAPSTLVLRRMAKLLAGRLPLVGVGGVSSGADAYAKIRAGASLVQLYTALAYRGPDLVGAIKRDLADRLRADGFRSVAEAVGADLR</sequence>
<feature type="binding site" evidence="11">
    <location>
        <begin position="61"/>
        <end position="65"/>
    </location>
    <ligand>
        <name>FMN</name>
        <dbReference type="ChEBI" id="CHEBI:58210"/>
    </ligand>
</feature>
<dbReference type="InterPro" id="IPR013785">
    <property type="entry name" value="Aldolase_TIM"/>
</dbReference>
<dbReference type="RefSeq" id="WP_309798961.1">
    <property type="nucleotide sequence ID" value="NZ_JAVDPW010000009.1"/>
</dbReference>
<feature type="active site" description="Nucleophile" evidence="11">
    <location>
        <position position="177"/>
    </location>
</feature>
<dbReference type="PANTHER" id="PTHR48109:SF4">
    <property type="entry name" value="DIHYDROOROTATE DEHYDROGENASE (QUINONE), MITOCHONDRIAL"/>
    <property type="match status" value="1"/>
</dbReference>
<keyword evidence="14" id="KW-1185">Reference proteome</keyword>
<dbReference type="InterPro" id="IPR001295">
    <property type="entry name" value="Dihydroorotate_DH_CS"/>
</dbReference>
<feature type="binding site" evidence="11">
    <location>
        <position position="215"/>
    </location>
    <ligand>
        <name>FMN</name>
        <dbReference type="ChEBI" id="CHEBI:58210"/>
    </ligand>
</feature>
<evidence type="ECO:0000256" key="1">
    <source>
        <dbReference type="ARBA" id="ARBA00003125"/>
    </source>
</evidence>
<evidence type="ECO:0000256" key="9">
    <source>
        <dbReference type="ARBA" id="ARBA00023136"/>
    </source>
</evidence>
<comment type="pathway">
    <text evidence="3 11">Pyrimidine metabolism; UMP biosynthesis via de novo pathway; orotate from (S)-dihydroorotate (quinone route): step 1/1.</text>
</comment>
<evidence type="ECO:0000256" key="3">
    <source>
        <dbReference type="ARBA" id="ARBA00005161"/>
    </source>
</evidence>
<keyword evidence="6 11" id="KW-0288">FMN</keyword>
<dbReference type="PROSITE" id="PS00911">
    <property type="entry name" value="DHODEHASE_1"/>
    <property type="match status" value="1"/>
</dbReference>
<dbReference type="Gene3D" id="3.20.20.70">
    <property type="entry name" value="Aldolase class I"/>
    <property type="match status" value="1"/>
</dbReference>
<dbReference type="GO" id="GO:0106430">
    <property type="term" value="F:dihydroorotate dehydrogenase (quinone) activity"/>
    <property type="evidence" value="ECO:0007669"/>
    <property type="project" value="UniProtKB-EC"/>
</dbReference>
<evidence type="ECO:0000256" key="2">
    <source>
        <dbReference type="ARBA" id="ARBA00004370"/>
    </source>
</evidence>
<dbReference type="EMBL" id="JAVDPW010000009">
    <property type="protein sequence ID" value="MDR6292671.1"/>
    <property type="molecule type" value="Genomic_DNA"/>
</dbReference>
<evidence type="ECO:0000259" key="12">
    <source>
        <dbReference type="Pfam" id="PF01180"/>
    </source>
</evidence>
<feature type="binding site" evidence="11">
    <location>
        <position position="143"/>
    </location>
    <ligand>
        <name>FMN</name>
        <dbReference type="ChEBI" id="CHEBI:58210"/>
    </ligand>
</feature>
<organism evidence="13 14">
    <name type="scientific">Inquilinus ginsengisoli</name>
    <dbReference type="NCBI Taxonomy" id="363840"/>
    <lineage>
        <taxon>Bacteria</taxon>
        <taxon>Pseudomonadati</taxon>
        <taxon>Pseudomonadota</taxon>
        <taxon>Alphaproteobacteria</taxon>
        <taxon>Rhodospirillales</taxon>
        <taxon>Rhodospirillaceae</taxon>
        <taxon>Inquilinus</taxon>
    </lineage>
</organism>
<dbReference type="InterPro" id="IPR050074">
    <property type="entry name" value="DHO_dehydrogenase"/>
</dbReference>
<dbReference type="HAMAP" id="MF_00225">
    <property type="entry name" value="DHO_dh_type2"/>
    <property type="match status" value="1"/>
</dbReference>
<dbReference type="NCBIfam" id="NF003652">
    <property type="entry name" value="PRK05286.2-5"/>
    <property type="match status" value="1"/>
</dbReference>
<evidence type="ECO:0000256" key="7">
    <source>
        <dbReference type="ARBA" id="ARBA00022975"/>
    </source>
</evidence>
<keyword evidence="8 11" id="KW-0560">Oxidoreductase</keyword>
<evidence type="ECO:0000256" key="4">
    <source>
        <dbReference type="ARBA" id="ARBA00005359"/>
    </source>
</evidence>
<comment type="catalytic activity">
    <reaction evidence="10 11">
        <text>(S)-dihydroorotate + a quinone = orotate + a quinol</text>
        <dbReference type="Rhea" id="RHEA:30187"/>
        <dbReference type="ChEBI" id="CHEBI:24646"/>
        <dbReference type="ChEBI" id="CHEBI:30839"/>
        <dbReference type="ChEBI" id="CHEBI:30864"/>
        <dbReference type="ChEBI" id="CHEBI:132124"/>
        <dbReference type="EC" id="1.3.5.2"/>
    </reaction>
</comment>
<evidence type="ECO:0000313" key="13">
    <source>
        <dbReference type="EMBL" id="MDR6292671.1"/>
    </source>
</evidence>
<keyword evidence="7 11" id="KW-0665">Pyrimidine biosynthesis</keyword>
<keyword evidence="5 11" id="KW-0285">Flavoprotein</keyword>
<keyword evidence="11" id="KW-1003">Cell membrane</keyword>
<dbReference type="Proteomes" id="UP001262410">
    <property type="component" value="Unassembled WGS sequence"/>
</dbReference>
<evidence type="ECO:0000256" key="5">
    <source>
        <dbReference type="ARBA" id="ARBA00022630"/>
    </source>
</evidence>
<dbReference type="NCBIfam" id="NF003645">
    <property type="entry name" value="PRK05286.1-2"/>
    <property type="match status" value="1"/>
</dbReference>
<feature type="binding site" evidence="11">
    <location>
        <position position="174"/>
    </location>
    <ligand>
        <name>substrate</name>
    </ligand>
</feature>
<feature type="binding site" evidence="11">
    <location>
        <position position="266"/>
    </location>
    <ligand>
        <name>FMN</name>
        <dbReference type="ChEBI" id="CHEBI:58210"/>
    </ligand>
</feature>
<feature type="binding site" evidence="11">
    <location>
        <position position="85"/>
    </location>
    <ligand>
        <name>FMN</name>
        <dbReference type="ChEBI" id="CHEBI:58210"/>
    </ligand>
</feature>
<comment type="similarity">
    <text evidence="4 11">Belongs to the dihydroorotate dehydrogenase family. Type 2 subfamily.</text>
</comment>
<feature type="binding site" evidence="11">
    <location>
        <position position="243"/>
    </location>
    <ligand>
        <name>FMN</name>
        <dbReference type="ChEBI" id="CHEBI:58210"/>
    </ligand>
</feature>
<gene>
    <name evidence="11" type="primary">pyrD</name>
    <name evidence="13" type="ORF">E9232_005211</name>
</gene>
<feature type="domain" description="Dihydroorotate dehydrogenase catalytic" evidence="12">
    <location>
        <begin position="44"/>
        <end position="338"/>
    </location>
</feature>
<dbReference type="InterPro" id="IPR005719">
    <property type="entry name" value="Dihydroorotate_DH_2"/>
</dbReference>
<keyword evidence="9 11" id="KW-0472">Membrane</keyword>
<proteinExistence type="inferred from homology"/>
<evidence type="ECO:0000313" key="14">
    <source>
        <dbReference type="Proteomes" id="UP001262410"/>
    </source>
</evidence>
<feature type="binding site" evidence="11">
    <location>
        <position position="295"/>
    </location>
    <ligand>
        <name>FMN</name>
        <dbReference type="ChEBI" id="CHEBI:58210"/>
    </ligand>
</feature>
<comment type="cofactor">
    <cofactor evidence="11">
        <name>FMN</name>
        <dbReference type="ChEBI" id="CHEBI:58210"/>
    </cofactor>
    <text evidence="11">Binds 1 FMN per subunit.</text>
</comment>
<dbReference type="EC" id="1.3.5.2" evidence="11"/>
<evidence type="ECO:0000256" key="11">
    <source>
        <dbReference type="HAMAP-Rule" id="MF_00225"/>
    </source>
</evidence>
<feature type="binding site" evidence="11">
    <location>
        <position position="174"/>
    </location>
    <ligand>
        <name>FMN</name>
        <dbReference type="ChEBI" id="CHEBI:58210"/>
    </ligand>
</feature>
<comment type="subcellular location">
    <subcellularLocation>
        <location evidence="11">Cell membrane</location>
        <topology evidence="11">Peripheral membrane protein</topology>
    </subcellularLocation>
    <subcellularLocation>
        <location evidence="2">Membrane</location>
    </subcellularLocation>
</comment>
<feature type="binding site" evidence="11">
    <location>
        <begin position="316"/>
        <end position="317"/>
    </location>
    <ligand>
        <name>FMN</name>
        <dbReference type="ChEBI" id="CHEBI:58210"/>
    </ligand>
</feature>
<dbReference type="PROSITE" id="PS00912">
    <property type="entry name" value="DHODEHASE_2"/>
    <property type="match status" value="1"/>
</dbReference>
<evidence type="ECO:0000256" key="8">
    <source>
        <dbReference type="ARBA" id="ARBA00023002"/>
    </source>
</evidence>
<dbReference type="PIRSF" id="PIRSF000164">
    <property type="entry name" value="DHO_oxidase"/>
    <property type="match status" value="1"/>
</dbReference>
<dbReference type="NCBIfam" id="TIGR01036">
    <property type="entry name" value="pyrD_sub2"/>
    <property type="match status" value="1"/>
</dbReference>
<evidence type="ECO:0000256" key="6">
    <source>
        <dbReference type="ARBA" id="ARBA00022643"/>
    </source>
</evidence>
<dbReference type="InterPro" id="IPR012135">
    <property type="entry name" value="Dihydroorotate_DH_1_2"/>
</dbReference>
<comment type="function">
    <text evidence="1 11">Catalyzes the conversion of dihydroorotate to orotate with quinone as electron acceptor.</text>
</comment>